<sequence>MSVCASGALTSQVPRLRSTGYSFIPSISPPPLPHTGINIEPSLRSQLQLRGCINSGKLTDSFSIFLSEVWPNPPPLAPISPPYTHASNGSVPPRSCLYNPPLPLGFFSTHQLSTSIPSLSFIKKHHQPSMTAHFTPAQRAEVHAALNELNRVYTEHQAAAAPATNTNHEQQPNPPVNESPDNSVESETDQLASSESGSNATPVPPTPVLQPANIPVLTANHATIAPNPPPAYNPIPTIQQRIAEHNQIFDQQVEEIIDPNVDLELQVAFTLVDLRQMMYLVTTDFATYCNAFPAGFRERQARVRVLRAYQDHLNLFVQLARL</sequence>
<dbReference type="VEuPathDB" id="FungiDB:PSHT_15330"/>
<reference evidence="3" key="3">
    <citation type="journal article" date="2018" name="Mol. Plant Microbe Interact.">
        <title>Genome sequence resources for the wheat stripe rust pathogen (Puccinia striiformis f. sp. tritici) and the barley stripe rust pathogen (Puccinia striiformis f. sp. hordei).</title>
        <authorList>
            <person name="Xia C."/>
            <person name="Wang M."/>
            <person name="Yin C."/>
            <person name="Cornejo O.E."/>
            <person name="Hulbert S.H."/>
            <person name="Chen X."/>
        </authorList>
    </citation>
    <scope>NUCLEOTIDE SEQUENCE [LARGE SCALE GENOMIC DNA]</scope>
    <source>
        <strain evidence="3">93TX-2</strain>
    </source>
</reference>
<reference evidence="3" key="2">
    <citation type="journal article" date="2018" name="BMC Genomics">
        <title>Genomic insights into host adaptation between the wheat stripe rust pathogen (Puccinia striiformis f. sp. tritici) and the barley stripe rust pathogen (Puccinia striiformis f. sp. hordei).</title>
        <authorList>
            <person name="Xia C."/>
            <person name="Wang M."/>
            <person name="Yin C."/>
            <person name="Cornejo O.E."/>
            <person name="Hulbert S.H."/>
            <person name="Chen X."/>
        </authorList>
    </citation>
    <scope>NUCLEOTIDE SEQUENCE [LARGE SCALE GENOMIC DNA]</scope>
    <source>
        <strain evidence="3">93TX-2</strain>
    </source>
</reference>
<dbReference type="AlphaFoldDB" id="A0A2S4UFT1"/>
<feature type="compositionally biased region" description="Polar residues" evidence="1">
    <location>
        <begin position="179"/>
        <end position="201"/>
    </location>
</feature>
<feature type="region of interest" description="Disordered" evidence="1">
    <location>
        <begin position="160"/>
        <end position="211"/>
    </location>
</feature>
<dbReference type="Proteomes" id="UP000238274">
    <property type="component" value="Unassembled WGS sequence"/>
</dbReference>
<comment type="caution">
    <text evidence="2">The sequence shown here is derived from an EMBL/GenBank/DDBJ whole genome shotgun (WGS) entry which is preliminary data.</text>
</comment>
<reference evidence="2 3" key="1">
    <citation type="submission" date="2017-12" db="EMBL/GenBank/DDBJ databases">
        <title>Gene loss provides genomic basis for host adaptation in cereal stripe rust fungi.</title>
        <authorList>
            <person name="Xia C."/>
        </authorList>
    </citation>
    <scope>NUCLEOTIDE SEQUENCE [LARGE SCALE GENOMIC DNA]</scope>
    <source>
        <strain evidence="2 3">93TX-2</strain>
    </source>
</reference>
<keyword evidence="3" id="KW-1185">Reference proteome</keyword>
<organism evidence="2 3">
    <name type="scientific">Puccinia striiformis</name>
    <dbReference type="NCBI Taxonomy" id="27350"/>
    <lineage>
        <taxon>Eukaryota</taxon>
        <taxon>Fungi</taxon>
        <taxon>Dikarya</taxon>
        <taxon>Basidiomycota</taxon>
        <taxon>Pucciniomycotina</taxon>
        <taxon>Pucciniomycetes</taxon>
        <taxon>Pucciniales</taxon>
        <taxon>Pucciniaceae</taxon>
        <taxon>Puccinia</taxon>
    </lineage>
</organism>
<evidence type="ECO:0000313" key="3">
    <source>
        <dbReference type="Proteomes" id="UP000238274"/>
    </source>
</evidence>
<dbReference type="VEuPathDB" id="FungiDB:PSTT_14759"/>
<gene>
    <name evidence="2" type="ORF">PSHT_15330</name>
</gene>
<dbReference type="EMBL" id="PKSM01000386">
    <property type="protein sequence ID" value="POV96056.1"/>
    <property type="molecule type" value="Genomic_DNA"/>
</dbReference>
<proteinExistence type="predicted"/>
<name>A0A2S4UFT1_9BASI</name>
<accession>A0A2S4UFT1</accession>
<dbReference type="OrthoDB" id="10630895at2759"/>
<evidence type="ECO:0000256" key="1">
    <source>
        <dbReference type="SAM" id="MobiDB-lite"/>
    </source>
</evidence>
<protein>
    <submittedName>
        <fullName evidence="2">Uncharacterized protein</fullName>
    </submittedName>
</protein>
<evidence type="ECO:0000313" key="2">
    <source>
        <dbReference type="EMBL" id="POV96056.1"/>
    </source>
</evidence>